<evidence type="ECO:0000313" key="8">
    <source>
        <dbReference type="Proteomes" id="UP000286097"/>
    </source>
</evidence>
<evidence type="ECO:0000256" key="3">
    <source>
        <dbReference type="ARBA" id="ARBA00022525"/>
    </source>
</evidence>
<evidence type="ECO:0000313" key="7">
    <source>
        <dbReference type="Proteomes" id="UP000282087"/>
    </source>
</evidence>
<dbReference type="EMBL" id="QLLG01000161">
    <property type="protein sequence ID" value="RMX67628.1"/>
    <property type="molecule type" value="Genomic_DNA"/>
</dbReference>
<evidence type="ECO:0000313" key="5">
    <source>
        <dbReference type="EMBL" id="RMX67628.1"/>
    </source>
</evidence>
<dbReference type="AlphaFoldDB" id="A0A3M6VL25"/>
<evidence type="ECO:0000256" key="2">
    <source>
        <dbReference type="ARBA" id="ARBA00004613"/>
    </source>
</evidence>
<evidence type="ECO:0000313" key="6">
    <source>
        <dbReference type="EMBL" id="RQM12403.1"/>
    </source>
</evidence>
<protein>
    <recommendedName>
        <fullName evidence="4">Crinkler effector protein N-terminal domain-containing protein</fullName>
    </recommendedName>
</protein>
<dbReference type="GO" id="GO:0043657">
    <property type="term" value="C:host cell"/>
    <property type="evidence" value="ECO:0007669"/>
    <property type="project" value="UniProtKB-SubCell"/>
</dbReference>
<evidence type="ECO:0000256" key="1">
    <source>
        <dbReference type="ARBA" id="ARBA00004340"/>
    </source>
</evidence>
<dbReference type="InterPro" id="IPR045379">
    <property type="entry name" value="Crinkler_N"/>
</dbReference>
<proteinExistence type="predicted"/>
<dbReference type="GO" id="GO:0005576">
    <property type="term" value="C:extracellular region"/>
    <property type="evidence" value="ECO:0007669"/>
    <property type="project" value="UniProtKB-SubCell"/>
</dbReference>
<comment type="caution">
    <text evidence="5">The sequence shown here is derived from an EMBL/GenBank/DDBJ whole genome shotgun (WGS) entry which is preliminary data.</text>
</comment>
<feature type="domain" description="Crinkler effector protein N-terminal" evidence="4">
    <location>
        <begin position="2"/>
        <end position="69"/>
    </location>
</feature>
<comment type="subcellular location">
    <subcellularLocation>
        <location evidence="1">Host cell</location>
    </subcellularLocation>
    <subcellularLocation>
        <location evidence="2">Secreted</location>
    </subcellularLocation>
</comment>
<evidence type="ECO:0000259" key="4">
    <source>
        <dbReference type="Pfam" id="PF20147"/>
    </source>
</evidence>
<accession>A0A3M6VL25</accession>
<organism evidence="5 7">
    <name type="scientific">Peronospora effusa</name>
    <dbReference type="NCBI Taxonomy" id="542832"/>
    <lineage>
        <taxon>Eukaryota</taxon>
        <taxon>Sar</taxon>
        <taxon>Stramenopiles</taxon>
        <taxon>Oomycota</taxon>
        <taxon>Peronosporomycetes</taxon>
        <taxon>Peronosporales</taxon>
        <taxon>Peronosporaceae</taxon>
        <taxon>Peronospora</taxon>
    </lineage>
</organism>
<name>A0A3M6VL25_9STRA</name>
<dbReference type="VEuPathDB" id="FungiDB:DD237_000992"/>
<dbReference type="Proteomes" id="UP000286097">
    <property type="component" value="Unassembled WGS sequence"/>
</dbReference>
<keyword evidence="7" id="KW-1185">Reference proteome</keyword>
<dbReference type="Proteomes" id="UP000282087">
    <property type="component" value="Unassembled WGS sequence"/>
</dbReference>
<dbReference type="EMBL" id="QKXF01000332">
    <property type="protein sequence ID" value="RQM12403.1"/>
    <property type="molecule type" value="Genomic_DNA"/>
</dbReference>
<dbReference type="Pfam" id="PF20147">
    <property type="entry name" value="Crinkler"/>
    <property type="match status" value="1"/>
</dbReference>
<gene>
    <name evidence="6" type="ORF">DD237_000992</name>
    <name evidence="5" type="ORF">DD238_005474</name>
</gene>
<sequence>MVKLFCASNGLGGVFAVRLNDGDQVDEFKNAIKAEKANNLKDVDADKLQHFLTKSHGVCYVKKPKEKIKTPLLKALTKKTWVDFIALPQKCRHSKKCLLTRQRG</sequence>
<reference evidence="7 8" key="1">
    <citation type="submission" date="2018-06" db="EMBL/GenBank/DDBJ databases">
        <title>Comparative genomics of downy mildews reveals potential adaptations to biotrophy.</title>
        <authorList>
            <person name="Fletcher K."/>
            <person name="Klosterman S.J."/>
            <person name="Derevnina L."/>
            <person name="Martin F."/>
            <person name="Koike S."/>
            <person name="Reyes Chin-Wo S."/>
            <person name="Mou B."/>
            <person name="Michelmore R."/>
        </authorList>
    </citation>
    <scope>NUCLEOTIDE SEQUENCE [LARGE SCALE GENOMIC DNA]</scope>
    <source>
        <strain evidence="6 8">R13</strain>
        <strain evidence="5 7">R14</strain>
    </source>
</reference>
<keyword evidence="3" id="KW-0964">Secreted</keyword>